<dbReference type="OrthoDB" id="4156592at2759"/>
<dbReference type="HOGENOM" id="CLU_581394_0_0_1"/>
<dbReference type="eggNOG" id="ENOG502T67K">
    <property type="taxonomic scope" value="Eukaryota"/>
</dbReference>
<dbReference type="VEuPathDB" id="FungiDB:HMPREF1541_02490"/>
<sequence length="402" mass="44194">METTSNLTAQAARLSEELTMLSERCGHDSIIKDITNISGELTMLSETLQVLHEAICANESAYTTAFRQDLEEIANELHMVFDEIQECSSQLQKADSPSYSAVSWFFRKGRASRLQKHLEALMSTIVVMRTVLHHGKDYGIQTSPGRLAESVPHTMSEDRAILESVFAKNRNAIVDLHSLKANRSHNHSSSTSSDVPPELSPGAHGRNLSFATGVDTISVQDVLPPRVGYKEEKRSANEGLARRFSKRVGLGIHKSLLEIKATEAETVLRKRWIRADIGKPMPSIAEASSATDGSTVTSTDAEAFRSVPEPATSRKRTNSLALKGSSIGKSLSRAIRGLSIGNKQVKDKNSKENSPVKDSDYMTQQQILDEGDQQDSVNALKLKLSKPDLMTPDYNKNFENGV</sequence>
<dbReference type="AlphaFoldDB" id="W2S3Q3"/>
<feature type="region of interest" description="Disordered" evidence="1">
    <location>
        <begin position="180"/>
        <end position="207"/>
    </location>
</feature>
<dbReference type="RefSeq" id="XP_008715067.1">
    <property type="nucleotide sequence ID" value="XM_008716845.1"/>
</dbReference>
<feature type="region of interest" description="Disordered" evidence="1">
    <location>
        <begin position="283"/>
        <end position="321"/>
    </location>
</feature>
<dbReference type="GeneID" id="19969829"/>
<protein>
    <submittedName>
        <fullName evidence="2">Uncharacterized protein</fullName>
    </submittedName>
</protein>
<accession>W2S3Q3</accession>
<reference evidence="2 3" key="1">
    <citation type="submission" date="2013-03" db="EMBL/GenBank/DDBJ databases">
        <title>The Genome Sequence of Phialophora europaea CBS 101466.</title>
        <authorList>
            <consortium name="The Broad Institute Genomics Platform"/>
            <person name="Cuomo C."/>
            <person name="de Hoog S."/>
            <person name="Gorbushina A."/>
            <person name="Walker B."/>
            <person name="Young S.K."/>
            <person name="Zeng Q."/>
            <person name="Gargeya S."/>
            <person name="Fitzgerald M."/>
            <person name="Haas B."/>
            <person name="Abouelleil A."/>
            <person name="Allen A.W."/>
            <person name="Alvarado L."/>
            <person name="Arachchi H.M."/>
            <person name="Berlin A.M."/>
            <person name="Chapman S.B."/>
            <person name="Gainer-Dewar J."/>
            <person name="Goldberg J."/>
            <person name="Griggs A."/>
            <person name="Gujja S."/>
            <person name="Hansen M."/>
            <person name="Howarth C."/>
            <person name="Imamovic A."/>
            <person name="Ireland A."/>
            <person name="Larimer J."/>
            <person name="McCowan C."/>
            <person name="Murphy C."/>
            <person name="Pearson M."/>
            <person name="Poon T.W."/>
            <person name="Priest M."/>
            <person name="Roberts A."/>
            <person name="Saif S."/>
            <person name="Shea T."/>
            <person name="Sisk P."/>
            <person name="Sykes S."/>
            <person name="Wortman J."/>
            <person name="Nusbaum C."/>
            <person name="Birren B."/>
        </authorList>
    </citation>
    <scope>NUCLEOTIDE SEQUENCE [LARGE SCALE GENOMIC DNA]</scope>
    <source>
        <strain evidence="2 3">CBS 101466</strain>
    </source>
</reference>
<evidence type="ECO:0000256" key="1">
    <source>
        <dbReference type="SAM" id="MobiDB-lite"/>
    </source>
</evidence>
<name>W2S3Q3_CYPE1</name>
<organism evidence="2 3">
    <name type="scientific">Cyphellophora europaea (strain CBS 101466)</name>
    <name type="common">Phialophora europaea</name>
    <dbReference type="NCBI Taxonomy" id="1220924"/>
    <lineage>
        <taxon>Eukaryota</taxon>
        <taxon>Fungi</taxon>
        <taxon>Dikarya</taxon>
        <taxon>Ascomycota</taxon>
        <taxon>Pezizomycotina</taxon>
        <taxon>Eurotiomycetes</taxon>
        <taxon>Chaetothyriomycetidae</taxon>
        <taxon>Chaetothyriales</taxon>
        <taxon>Cyphellophoraceae</taxon>
        <taxon>Cyphellophora</taxon>
    </lineage>
</organism>
<evidence type="ECO:0000313" key="2">
    <source>
        <dbReference type="EMBL" id="ETN43331.1"/>
    </source>
</evidence>
<evidence type="ECO:0000313" key="3">
    <source>
        <dbReference type="Proteomes" id="UP000030752"/>
    </source>
</evidence>
<dbReference type="EMBL" id="KB822718">
    <property type="protein sequence ID" value="ETN43331.1"/>
    <property type="molecule type" value="Genomic_DNA"/>
</dbReference>
<proteinExistence type="predicted"/>
<dbReference type="Proteomes" id="UP000030752">
    <property type="component" value="Unassembled WGS sequence"/>
</dbReference>
<gene>
    <name evidence="2" type="ORF">HMPREF1541_02490</name>
</gene>
<keyword evidence="3" id="KW-1185">Reference proteome</keyword>
<feature type="compositionally biased region" description="Polar residues" evidence="1">
    <location>
        <begin position="286"/>
        <end position="300"/>
    </location>
</feature>
<dbReference type="InParanoid" id="W2S3Q3"/>